<name>A0A4Y9XS36_9AGAM</name>
<evidence type="ECO:0000313" key="1">
    <source>
        <dbReference type="EMBL" id="TFY52865.1"/>
    </source>
</evidence>
<comment type="caution">
    <text evidence="1">The sequence shown here is derived from an EMBL/GenBank/DDBJ whole genome shotgun (WGS) entry which is preliminary data.</text>
</comment>
<sequence length="148" mass="16694">MVGALWPYTFLSSRGAHKQSSSPAIQVRSLAKQDEDFQEDTEYPSTSRLRYLQEYVINYDRLRQGPRPGVPTKPLEVSMSIAVGARWSIFGPRLVAAHEHAKRYTGLLKSVLKAPLAQYSPPFARLILPHYLVSLISVHRAESCDRPC</sequence>
<evidence type="ECO:0000313" key="2">
    <source>
        <dbReference type="Proteomes" id="UP000298327"/>
    </source>
</evidence>
<protein>
    <submittedName>
        <fullName evidence="1">Uncharacterized protein</fullName>
    </submittedName>
</protein>
<gene>
    <name evidence="1" type="ORF">EVG20_g10371</name>
</gene>
<keyword evidence="2" id="KW-1185">Reference proteome</keyword>
<reference evidence="1 2" key="1">
    <citation type="submission" date="2019-02" db="EMBL/GenBank/DDBJ databases">
        <title>Genome sequencing of the rare red list fungi Dentipellis fragilis.</title>
        <authorList>
            <person name="Buettner E."/>
            <person name="Kellner H."/>
        </authorList>
    </citation>
    <scope>NUCLEOTIDE SEQUENCE [LARGE SCALE GENOMIC DNA]</scope>
    <source>
        <strain evidence="1 2">DSM 105465</strain>
    </source>
</reference>
<dbReference type="Proteomes" id="UP000298327">
    <property type="component" value="Unassembled WGS sequence"/>
</dbReference>
<organism evidence="1 2">
    <name type="scientific">Dentipellis fragilis</name>
    <dbReference type="NCBI Taxonomy" id="205917"/>
    <lineage>
        <taxon>Eukaryota</taxon>
        <taxon>Fungi</taxon>
        <taxon>Dikarya</taxon>
        <taxon>Basidiomycota</taxon>
        <taxon>Agaricomycotina</taxon>
        <taxon>Agaricomycetes</taxon>
        <taxon>Russulales</taxon>
        <taxon>Hericiaceae</taxon>
        <taxon>Dentipellis</taxon>
    </lineage>
</organism>
<dbReference type="EMBL" id="SEOQ01001239">
    <property type="protein sequence ID" value="TFY52865.1"/>
    <property type="molecule type" value="Genomic_DNA"/>
</dbReference>
<accession>A0A4Y9XS36</accession>
<proteinExistence type="predicted"/>
<dbReference type="AlphaFoldDB" id="A0A4Y9XS36"/>